<dbReference type="EC" id="2.3.2.27" evidence="4"/>
<keyword evidence="12" id="KW-0472">Membrane</keyword>
<comment type="catalytic activity">
    <reaction evidence="1">
        <text>S-ubiquitinyl-[E2 ubiquitin-conjugating enzyme]-L-cysteine + [acceptor protein]-L-lysine = [E2 ubiquitin-conjugating enzyme]-L-cysteine + N(6)-ubiquitinyl-[acceptor protein]-L-lysine.</text>
        <dbReference type="EC" id="2.3.2.27"/>
    </reaction>
</comment>
<protein>
    <recommendedName>
        <fullName evidence="4">RING-type E3 ubiquitin transferase</fullName>
        <ecNumber evidence="4">2.3.2.27</ecNumber>
    </recommendedName>
</protein>
<evidence type="ECO:0000256" key="13">
    <source>
        <dbReference type="ARBA" id="ARBA00024209"/>
    </source>
</evidence>
<keyword evidence="10" id="KW-0862">Zinc</keyword>
<name>A0A2Z6MX84_TRISU</name>
<feature type="region of interest" description="Disordered" evidence="15">
    <location>
        <begin position="203"/>
        <end position="230"/>
    </location>
</feature>
<evidence type="ECO:0000256" key="1">
    <source>
        <dbReference type="ARBA" id="ARBA00000900"/>
    </source>
</evidence>
<reference evidence="18" key="1">
    <citation type="journal article" date="2017" name="Front. Plant Sci.">
        <title>Climate Clever Clovers: New Paradigm to Reduce the Environmental Footprint of Ruminants by Breeding Low Methanogenic Forages Utilizing Haplotype Variation.</title>
        <authorList>
            <person name="Kaur P."/>
            <person name="Appels R."/>
            <person name="Bayer P.E."/>
            <person name="Keeble-Gagnere G."/>
            <person name="Wang J."/>
            <person name="Hirakawa H."/>
            <person name="Shirasawa K."/>
            <person name="Vercoe P."/>
            <person name="Stefanova K."/>
            <person name="Durmic Z."/>
            <person name="Nichols P."/>
            <person name="Revell C."/>
            <person name="Isobe S.N."/>
            <person name="Edwards D."/>
            <person name="Erskine W."/>
        </authorList>
    </citation>
    <scope>NUCLEOTIDE SEQUENCE [LARGE SCALE GENOMIC DNA]</scope>
    <source>
        <strain evidence="18">cv. Daliak</strain>
    </source>
</reference>
<organism evidence="17 18">
    <name type="scientific">Trifolium subterraneum</name>
    <name type="common">Subterranean clover</name>
    <dbReference type="NCBI Taxonomy" id="3900"/>
    <lineage>
        <taxon>Eukaryota</taxon>
        <taxon>Viridiplantae</taxon>
        <taxon>Streptophyta</taxon>
        <taxon>Embryophyta</taxon>
        <taxon>Tracheophyta</taxon>
        <taxon>Spermatophyta</taxon>
        <taxon>Magnoliopsida</taxon>
        <taxon>eudicotyledons</taxon>
        <taxon>Gunneridae</taxon>
        <taxon>Pentapetalae</taxon>
        <taxon>rosids</taxon>
        <taxon>fabids</taxon>
        <taxon>Fabales</taxon>
        <taxon>Fabaceae</taxon>
        <taxon>Papilionoideae</taxon>
        <taxon>50 kb inversion clade</taxon>
        <taxon>NPAAA clade</taxon>
        <taxon>Hologalegina</taxon>
        <taxon>IRL clade</taxon>
        <taxon>Trifolieae</taxon>
        <taxon>Trifolium</taxon>
    </lineage>
</organism>
<feature type="region of interest" description="Disordered" evidence="15">
    <location>
        <begin position="83"/>
        <end position="103"/>
    </location>
</feature>
<dbReference type="PANTHER" id="PTHR46913">
    <property type="entry name" value="RING-H2 FINGER PROTEIN ATL16"/>
    <property type="match status" value="1"/>
</dbReference>
<evidence type="ECO:0000313" key="18">
    <source>
        <dbReference type="Proteomes" id="UP000242715"/>
    </source>
</evidence>
<dbReference type="GO" id="GO:0016020">
    <property type="term" value="C:membrane"/>
    <property type="evidence" value="ECO:0007669"/>
    <property type="project" value="UniProtKB-SubCell"/>
</dbReference>
<feature type="compositionally biased region" description="Basic and acidic residues" evidence="15">
    <location>
        <begin position="88"/>
        <end position="102"/>
    </location>
</feature>
<keyword evidence="11" id="KW-1133">Transmembrane helix</keyword>
<sequence length="230" mass="25552">MIHKIGKGAVECAVCLNEFQETEKLRLISKCDHVFHPECIDEWLGSHTTCPVCRANLVPRPGELVHGVPVFNTEPEDLEEQNDAVESIQEHQNEEGAVKESTEPQVSSLSKMLNWNRMRGSQSGQPRWFSRSNSTGHLVVQPGENTEQFILRLLMERGYRTGGGEGSSRCKSVRRLDQGLLSDRWVFIMPPSFLVRASPIRSPRVGNSVGEGSSGSTTTTVMVDSPRPPI</sequence>
<evidence type="ECO:0000259" key="16">
    <source>
        <dbReference type="PROSITE" id="PS50089"/>
    </source>
</evidence>
<dbReference type="AlphaFoldDB" id="A0A2Z6MX84"/>
<comment type="subcellular location">
    <subcellularLocation>
        <location evidence="2">Membrane</location>
        <topology evidence="2">Single-pass membrane protein</topology>
    </subcellularLocation>
</comment>
<comment type="similarity">
    <text evidence="13">Belongs to the RING-type zinc finger family. ATL subfamily.</text>
</comment>
<dbReference type="InterPro" id="IPR001841">
    <property type="entry name" value="Znf_RING"/>
</dbReference>
<dbReference type="GO" id="GO:0008270">
    <property type="term" value="F:zinc ion binding"/>
    <property type="evidence" value="ECO:0007669"/>
    <property type="project" value="UniProtKB-KW"/>
</dbReference>
<dbReference type="GO" id="GO:0061630">
    <property type="term" value="F:ubiquitin protein ligase activity"/>
    <property type="evidence" value="ECO:0007669"/>
    <property type="project" value="UniProtKB-EC"/>
</dbReference>
<keyword evidence="9" id="KW-0833">Ubl conjugation pathway</keyword>
<dbReference type="PROSITE" id="PS50089">
    <property type="entry name" value="ZF_RING_2"/>
    <property type="match status" value="1"/>
</dbReference>
<dbReference type="OrthoDB" id="8062037at2759"/>
<dbReference type="Pfam" id="PF13639">
    <property type="entry name" value="zf-RING_2"/>
    <property type="match status" value="1"/>
</dbReference>
<accession>A0A2Z6MX84</accession>
<dbReference type="SMART" id="SM00184">
    <property type="entry name" value="RING"/>
    <property type="match status" value="1"/>
</dbReference>
<dbReference type="GO" id="GO:0016567">
    <property type="term" value="P:protein ubiquitination"/>
    <property type="evidence" value="ECO:0007669"/>
    <property type="project" value="InterPro"/>
</dbReference>
<keyword evidence="6" id="KW-0812">Transmembrane</keyword>
<evidence type="ECO:0000256" key="4">
    <source>
        <dbReference type="ARBA" id="ARBA00012483"/>
    </source>
</evidence>
<dbReference type="EMBL" id="DF973229">
    <property type="protein sequence ID" value="GAU21427.1"/>
    <property type="molecule type" value="Genomic_DNA"/>
</dbReference>
<keyword evidence="8 14" id="KW-0863">Zinc-finger</keyword>
<dbReference type="SUPFAM" id="SSF57850">
    <property type="entry name" value="RING/U-box"/>
    <property type="match status" value="1"/>
</dbReference>
<dbReference type="CDD" id="cd16461">
    <property type="entry name" value="RING-H2_EL5-like"/>
    <property type="match status" value="1"/>
</dbReference>
<proteinExistence type="inferred from homology"/>
<keyword evidence="18" id="KW-1185">Reference proteome</keyword>
<dbReference type="InterPro" id="IPR013083">
    <property type="entry name" value="Znf_RING/FYVE/PHD"/>
</dbReference>
<feature type="compositionally biased region" description="Low complexity" evidence="15">
    <location>
        <begin position="205"/>
        <end position="223"/>
    </location>
</feature>
<comment type="pathway">
    <text evidence="3">Protein modification; protein ubiquitination.</text>
</comment>
<evidence type="ECO:0000256" key="12">
    <source>
        <dbReference type="ARBA" id="ARBA00023136"/>
    </source>
</evidence>
<keyword evidence="7" id="KW-0479">Metal-binding</keyword>
<keyword evidence="5" id="KW-0808">Transferase</keyword>
<evidence type="ECO:0000256" key="14">
    <source>
        <dbReference type="PROSITE-ProRule" id="PRU00175"/>
    </source>
</evidence>
<dbReference type="PANTHER" id="PTHR46913:SF22">
    <property type="entry name" value="RING-TYPE E3 UBIQUITIN TRANSFERASE"/>
    <property type="match status" value="1"/>
</dbReference>
<evidence type="ECO:0000256" key="2">
    <source>
        <dbReference type="ARBA" id="ARBA00004167"/>
    </source>
</evidence>
<evidence type="ECO:0000256" key="5">
    <source>
        <dbReference type="ARBA" id="ARBA00022679"/>
    </source>
</evidence>
<evidence type="ECO:0000256" key="7">
    <source>
        <dbReference type="ARBA" id="ARBA00022723"/>
    </source>
</evidence>
<dbReference type="InterPro" id="IPR044600">
    <property type="entry name" value="ATL1/ATL16-like"/>
</dbReference>
<evidence type="ECO:0000256" key="3">
    <source>
        <dbReference type="ARBA" id="ARBA00004906"/>
    </source>
</evidence>
<dbReference type="FunFam" id="3.30.40.10:FF:000187">
    <property type="entry name" value="E3 ubiquitin-protein ligase ATL6"/>
    <property type="match status" value="1"/>
</dbReference>
<evidence type="ECO:0000256" key="15">
    <source>
        <dbReference type="SAM" id="MobiDB-lite"/>
    </source>
</evidence>
<evidence type="ECO:0000256" key="11">
    <source>
        <dbReference type="ARBA" id="ARBA00022989"/>
    </source>
</evidence>
<evidence type="ECO:0000256" key="9">
    <source>
        <dbReference type="ARBA" id="ARBA00022786"/>
    </source>
</evidence>
<gene>
    <name evidence="17" type="ORF">TSUD_32580</name>
</gene>
<dbReference type="Proteomes" id="UP000242715">
    <property type="component" value="Unassembled WGS sequence"/>
</dbReference>
<evidence type="ECO:0000256" key="6">
    <source>
        <dbReference type="ARBA" id="ARBA00022692"/>
    </source>
</evidence>
<dbReference type="Gene3D" id="3.30.40.10">
    <property type="entry name" value="Zinc/RING finger domain, C3HC4 (zinc finger)"/>
    <property type="match status" value="1"/>
</dbReference>
<evidence type="ECO:0000256" key="8">
    <source>
        <dbReference type="ARBA" id="ARBA00022771"/>
    </source>
</evidence>
<feature type="domain" description="RING-type" evidence="16">
    <location>
        <begin position="12"/>
        <end position="54"/>
    </location>
</feature>
<evidence type="ECO:0000256" key="10">
    <source>
        <dbReference type="ARBA" id="ARBA00022833"/>
    </source>
</evidence>
<evidence type="ECO:0000313" key="17">
    <source>
        <dbReference type="EMBL" id="GAU21427.1"/>
    </source>
</evidence>